<sequence length="136" mass="15741">MSKKSIFYALIVICALSFEAQSAVTEVNGCNLKKGASMEDITAMSVKMNELMDSDGYGEHRFGQLVMQPYVEQTEKSEFDFYYLNYWGNYEIFGNDMHEWFDLEKGKQWSSELSKMVDCRTLNIFDTIVTRVYPGD</sequence>
<name>A0A381W1V4_9ZZZZ</name>
<dbReference type="EMBL" id="UINC01010320">
    <property type="protein sequence ID" value="SVA45958.1"/>
    <property type="molecule type" value="Genomic_DNA"/>
</dbReference>
<organism evidence="1">
    <name type="scientific">marine metagenome</name>
    <dbReference type="NCBI Taxonomy" id="408172"/>
    <lineage>
        <taxon>unclassified sequences</taxon>
        <taxon>metagenomes</taxon>
        <taxon>ecological metagenomes</taxon>
    </lineage>
</organism>
<dbReference type="AlphaFoldDB" id="A0A381W1V4"/>
<gene>
    <name evidence="1" type="ORF">METZ01_LOCUS98812</name>
</gene>
<protein>
    <submittedName>
        <fullName evidence="1">Uncharacterized protein</fullName>
    </submittedName>
</protein>
<proteinExistence type="predicted"/>
<evidence type="ECO:0000313" key="1">
    <source>
        <dbReference type="EMBL" id="SVA45958.1"/>
    </source>
</evidence>
<accession>A0A381W1V4</accession>
<reference evidence="1" key="1">
    <citation type="submission" date="2018-05" db="EMBL/GenBank/DDBJ databases">
        <authorList>
            <person name="Lanie J.A."/>
            <person name="Ng W.-L."/>
            <person name="Kazmierczak K.M."/>
            <person name="Andrzejewski T.M."/>
            <person name="Davidsen T.M."/>
            <person name="Wayne K.J."/>
            <person name="Tettelin H."/>
            <person name="Glass J.I."/>
            <person name="Rusch D."/>
            <person name="Podicherti R."/>
            <person name="Tsui H.-C.T."/>
            <person name="Winkler M.E."/>
        </authorList>
    </citation>
    <scope>NUCLEOTIDE SEQUENCE</scope>
</reference>